<dbReference type="EMBL" id="JAULSV010000007">
    <property type="protein sequence ID" value="KAK0638877.1"/>
    <property type="molecule type" value="Genomic_DNA"/>
</dbReference>
<proteinExistence type="predicted"/>
<keyword evidence="4" id="KW-1185">Reference proteome</keyword>
<gene>
    <name evidence="3" type="ORF">B0T16DRAFT_234028</name>
</gene>
<protein>
    <submittedName>
        <fullName evidence="3">Uncharacterized protein</fullName>
    </submittedName>
</protein>
<evidence type="ECO:0000313" key="3">
    <source>
        <dbReference type="EMBL" id="KAK0638877.1"/>
    </source>
</evidence>
<accession>A0AA39XT29</accession>
<dbReference type="Proteomes" id="UP001174936">
    <property type="component" value="Unassembled WGS sequence"/>
</dbReference>
<sequence length="188" mass="20333">MPCCFSRPQCSVLSALVANIGLVLQGQPRREGPPDPSSERGASTSEPSVSELRSATSSPFAEHGRRSGEPDFLPDGTAESLAESCCQSPITLHRREIIIKFQSGQCNMDLQHPATPSPIEGAWSEAMAPQGQAHVVGLDRERGPGKPNATKPLWYQPGVIRAETANRILSQQHANFLLVMGRRRSPTI</sequence>
<organism evidence="3 4">
    <name type="scientific">Cercophora newfieldiana</name>
    <dbReference type="NCBI Taxonomy" id="92897"/>
    <lineage>
        <taxon>Eukaryota</taxon>
        <taxon>Fungi</taxon>
        <taxon>Dikarya</taxon>
        <taxon>Ascomycota</taxon>
        <taxon>Pezizomycotina</taxon>
        <taxon>Sordariomycetes</taxon>
        <taxon>Sordariomycetidae</taxon>
        <taxon>Sordariales</taxon>
        <taxon>Lasiosphaeriaceae</taxon>
        <taxon>Cercophora</taxon>
    </lineage>
</organism>
<evidence type="ECO:0000256" key="2">
    <source>
        <dbReference type="SAM" id="SignalP"/>
    </source>
</evidence>
<feature type="region of interest" description="Disordered" evidence="1">
    <location>
        <begin position="26"/>
        <end position="77"/>
    </location>
</feature>
<evidence type="ECO:0000256" key="1">
    <source>
        <dbReference type="SAM" id="MobiDB-lite"/>
    </source>
</evidence>
<dbReference type="AlphaFoldDB" id="A0AA39XT29"/>
<keyword evidence="2" id="KW-0732">Signal</keyword>
<feature type="signal peptide" evidence="2">
    <location>
        <begin position="1"/>
        <end position="25"/>
    </location>
</feature>
<comment type="caution">
    <text evidence="3">The sequence shown here is derived from an EMBL/GenBank/DDBJ whole genome shotgun (WGS) entry which is preliminary data.</text>
</comment>
<name>A0AA39XT29_9PEZI</name>
<feature type="chain" id="PRO_5041442173" evidence="2">
    <location>
        <begin position="26"/>
        <end position="188"/>
    </location>
</feature>
<reference evidence="3" key="1">
    <citation type="submission" date="2023-06" db="EMBL/GenBank/DDBJ databases">
        <title>Genome-scale phylogeny and comparative genomics of the fungal order Sordariales.</title>
        <authorList>
            <consortium name="Lawrence Berkeley National Laboratory"/>
            <person name="Hensen N."/>
            <person name="Bonometti L."/>
            <person name="Westerberg I."/>
            <person name="Brannstrom I.O."/>
            <person name="Guillou S."/>
            <person name="Cros-Aarteil S."/>
            <person name="Calhoun S."/>
            <person name="Haridas S."/>
            <person name="Kuo A."/>
            <person name="Mondo S."/>
            <person name="Pangilinan J."/>
            <person name="Riley R."/>
            <person name="Labutti K."/>
            <person name="Andreopoulos B."/>
            <person name="Lipzen A."/>
            <person name="Chen C."/>
            <person name="Yanf M."/>
            <person name="Daum C."/>
            <person name="Ng V."/>
            <person name="Clum A."/>
            <person name="Steindorff A."/>
            <person name="Ohm R."/>
            <person name="Martin F."/>
            <person name="Silar P."/>
            <person name="Natvig D."/>
            <person name="Lalanne C."/>
            <person name="Gautier V."/>
            <person name="Ament-Velasquez S.L."/>
            <person name="Kruys A."/>
            <person name="Hutchinson M.I."/>
            <person name="Powell A.J."/>
            <person name="Barry K."/>
            <person name="Miller A.N."/>
            <person name="Grigoriev I.V."/>
            <person name="Debuchy R."/>
            <person name="Gladieux P."/>
            <person name="Thoren M.H."/>
            <person name="Johannesson H."/>
        </authorList>
    </citation>
    <scope>NUCLEOTIDE SEQUENCE</scope>
    <source>
        <strain evidence="3">SMH2532-1</strain>
    </source>
</reference>
<feature type="compositionally biased region" description="Polar residues" evidence="1">
    <location>
        <begin position="40"/>
        <end position="59"/>
    </location>
</feature>
<evidence type="ECO:0000313" key="4">
    <source>
        <dbReference type="Proteomes" id="UP001174936"/>
    </source>
</evidence>